<proteinExistence type="predicted"/>
<dbReference type="Proteomes" id="UP001162131">
    <property type="component" value="Unassembled WGS sequence"/>
</dbReference>
<comment type="caution">
    <text evidence="2">The sequence shown here is derived from an EMBL/GenBank/DDBJ whole genome shotgun (WGS) entry which is preliminary data.</text>
</comment>
<dbReference type="EMBL" id="CAJZBQ010000058">
    <property type="protein sequence ID" value="CAG9334669.1"/>
    <property type="molecule type" value="Genomic_DNA"/>
</dbReference>
<keyword evidence="3" id="KW-1185">Reference proteome</keyword>
<accession>A0AAU9K9H8</accession>
<sequence>MLKGLLNFIYVQYIILIWEASQQLALIADLHRLGEFLKSKEKEIEEKNREIEELYQHIKEKDQIIQELYQNINQKNESIEYL</sequence>
<reference evidence="2" key="1">
    <citation type="submission" date="2021-09" db="EMBL/GenBank/DDBJ databases">
        <authorList>
            <consortium name="AG Swart"/>
            <person name="Singh M."/>
            <person name="Singh A."/>
            <person name="Seah K."/>
            <person name="Emmerich C."/>
        </authorList>
    </citation>
    <scope>NUCLEOTIDE SEQUENCE</scope>
    <source>
        <strain evidence="2">ATCC30299</strain>
    </source>
</reference>
<evidence type="ECO:0000313" key="3">
    <source>
        <dbReference type="Proteomes" id="UP001162131"/>
    </source>
</evidence>
<name>A0AAU9K9H8_9CILI</name>
<dbReference type="AlphaFoldDB" id="A0AAU9K9H8"/>
<protein>
    <submittedName>
        <fullName evidence="2">Uncharacterized protein</fullName>
    </submittedName>
</protein>
<evidence type="ECO:0000256" key="1">
    <source>
        <dbReference type="SAM" id="Coils"/>
    </source>
</evidence>
<feature type="coiled-coil region" evidence="1">
    <location>
        <begin position="30"/>
        <end position="78"/>
    </location>
</feature>
<evidence type="ECO:0000313" key="2">
    <source>
        <dbReference type="EMBL" id="CAG9334669.1"/>
    </source>
</evidence>
<gene>
    <name evidence="2" type="ORF">BSTOLATCC_MIC61276</name>
</gene>
<dbReference type="Gene3D" id="1.20.5.170">
    <property type="match status" value="1"/>
</dbReference>
<keyword evidence="1" id="KW-0175">Coiled coil</keyword>
<organism evidence="2 3">
    <name type="scientific">Blepharisma stoltei</name>
    <dbReference type="NCBI Taxonomy" id="1481888"/>
    <lineage>
        <taxon>Eukaryota</taxon>
        <taxon>Sar</taxon>
        <taxon>Alveolata</taxon>
        <taxon>Ciliophora</taxon>
        <taxon>Postciliodesmatophora</taxon>
        <taxon>Heterotrichea</taxon>
        <taxon>Heterotrichida</taxon>
        <taxon>Blepharismidae</taxon>
        <taxon>Blepharisma</taxon>
    </lineage>
</organism>